<keyword evidence="1" id="KW-0813">Transport</keyword>
<dbReference type="AlphaFoldDB" id="E3BGJ1"/>
<keyword evidence="2" id="KW-0812">Transmembrane</keyword>
<feature type="transmembrane region" description="Helical" evidence="2">
    <location>
        <begin position="382"/>
        <end position="403"/>
    </location>
</feature>
<dbReference type="InterPro" id="IPR002528">
    <property type="entry name" value="MATE_fam"/>
</dbReference>
<dbReference type="RefSeq" id="WP_009600078.1">
    <property type="nucleotide sequence ID" value="NZ_AEIU01000046.1"/>
</dbReference>
<sequence length="450" mass="50343">MKQLDYSINLTNFYKFSSNVFLVSISSFLLSSLDFIMIGGFGEKYQAALGQTTGIIAVVMVLAMGIYSFTSMKFAKLLGSKADYSEISKLLKASLFCLVPLILLICLIIVFLPETLRLLRQPEEVVELSQVYTQIIWLKVPFSVFVAWASFLFRVMDIHKLLYIRVGIALTVNFCLNYFFLFHYQVFSPIETVAISTIVSEVVGVLFYLPMVHKKIYRKYCQSSSAVGEVIPYVKDIFKQGIPISISILNDCVQGVAISIFVGWMGTNALAAYNVAFTIAIYMFRVPQACVAALQTFYAYHLGQGTQQSLMRYLAYSFVSSISVVSLVFTFSDQLLGLFNTPGSEVFELSQLALLAILLSFPFYFAEQHLNVVIVAHERAEFIMKASSFASYICMIPLTLWVSMSGGSLFVLVVCQGVGSLVLSALFSYKILDIYGYFSKSKVEGVPREF</sequence>
<dbReference type="PANTHER" id="PTHR43298:SF2">
    <property type="entry name" value="FMN_FAD EXPORTER YEEO-RELATED"/>
    <property type="match status" value="1"/>
</dbReference>
<feature type="transmembrane region" description="Helical" evidence="2">
    <location>
        <begin position="352"/>
        <end position="370"/>
    </location>
</feature>
<feature type="transmembrane region" description="Helical" evidence="2">
    <location>
        <begin position="162"/>
        <end position="180"/>
    </location>
</feature>
<dbReference type="GO" id="GO:0042910">
    <property type="term" value="F:xenobiotic transmembrane transporter activity"/>
    <property type="evidence" value="ECO:0007669"/>
    <property type="project" value="InterPro"/>
</dbReference>
<feature type="transmembrane region" description="Helical" evidence="2">
    <location>
        <begin position="279"/>
        <end position="301"/>
    </location>
</feature>
<dbReference type="PANTHER" id="PTHR43298">
    <property type="entry name" value="MULTIDRUG RESISTANCE PROTEIN NORM-RELATED"/>
    <property type="match status" value="1"/>
</dbReference>
<keyword evidence="2" id="KW-0472">Membrane</keyword>
<dbReference type="GO" id="GO:0005886">
    <property type="term" value="C:plasma membrane"/>
    <property type="evidence" value="ECO:0007669"/>
    <property type="project" value="TreeGrafter"/>
</dbReference>
<keyword evidence="2" id="KW-1133">Transmembrane helix</keyword>
<feature type="transmembrane region" description="Helical" evidence="2">
    <location>
        <begin position="186"/>
        <end position="209"/>
    </location>
</feature>
<dbReference type="InterPro" id="IPR050222">
    <property type="entry name" value="MATE_MdtK"/>
</dbReference>
<dbReference type="EMBL" id="AEIU01000046">
    <property type="protein sequence ID" value="EFP97799.1"/>
    <property type="molecule type" value="Genomic_DNA"/>
</dbReference>
<reference evidence="3 4" key="1">
    <citation type="journal article" date="2012" name="Int. J. Syst. Evol. Microbiol.">
        <title>Vibrio caribbeanicus sp. nov., isolated from the marine sponge Scleritoderma cyanea.</title>
        <authorList>
            <person name="Hoffmann M."/>
            <person name="Monday S.R."/>
            <person name="Allard M.W."/>
            <person name="Strain E.A."/>
            <person name="Whittaker P."/>
            <person name="Naum M."/>
            <person name="McCarthy P.J."/>
            <person name="Lopez J.V."/>
            <person name="Fischer M."/>
            <person name="Brown E.W."/>
        </authorList>
    </citation>
    <scope>NUCLEOTIDE SEQUENCE [LARGE SCALE GENOMIC DNA]</scope>
    <source>
        <strain evidence="3 4">ATCC BAA-2122</strain>
    </source>
</reference>
<feature type="transmembrane region" description="Helical" evidence="2">
    <location>
        <begin position="132"/>
        <end position="155"/>
    </location>
</feature>
<accession>E3BGJ1</accession>
<protein>
    <submittedName>
        <fullName evidence="3">Uncharacterized protein</fullName>
    </submittedName>
</protein>
<dbReference type="OrthoDB" id="9780160at2"/>
<dbReference type="Pfam" id="PF01554">
    <property type="entry name" value="MatE"/>
    <property type="match status" value="2"/>
</dbReference>
<dbReference type="STRING" id="796620.VIBC2010_00849"/>
<feature type="transmembrane region" description="Helical" evidence="2">
    <location>
        <begin position="48"/>
        <end position="69"/>
    </location>
</feature>
<feature type="transmembrane region" description="Helical" evidence="2">
    <location>
        <begin position="90"/>
        <end position="112"/>
    </location>
</feature>
<evidence type="ECO:0000313" key="3">
    <source>
        <dbReference type="EMBL" id="EFP97799.1"/>
    </source>
</evidence>
<name>E3BGJ1_9VIBR</name>
<evidence type="ECO:0000256" key="1">
    <source>
        <dbReference type="ARBA" id="ARBA00022448"/>
    </source>
</evidence>
<feature type="transmembrane region" description="Helical" evidence="2">
    <location>
        <begin position="313"/>
        <end position="332"/>
    </location>
</feature>
<dbReference type="Proteomes" id="UP000002943">
    <property type="component" value="Unassembled WGS sequence"/>
</dbReference>
<proteinExistence type="predicted"/>
<feature type="transmembrane region" description="Helical" evidence="2">
    <location>
        <begin position="409"/>
        <end position="432"/>
    </location>
</feature>
<evidence type="ECO:0000256" key="2">
    <source>
        <dbReference type="SAM" id="Phobius"/>
    </source>
</evidence>
<dbReference type="GO" id="GO:0015297">
    <property type="term" value="F:antiporter activity"/>
    <property type="evidence" value="ECO:0007669"/>
    <property type="project" value="InterPro"/>
</dbReference>
<comment type="caution">
    <text evidence="3">The sequence shown here is derived from an EMBL/GenBank/DDBJ whole genome shotgun (WGS) entry which is preliminary data.</text>
</comment>
<dbReference type="eggNOG" id="COG0534">
    <property type="taxonomic scope" value="Bacteria"/>
</dbReference>
<feature type="transmembrane region" description="Helical" evidence="2">
    <location>
        <begin position="248"/>
        <end position="267"/>
    </location>
</feature>
<organism evidence="3 4">
    <name type="scientific">Vibrio caribbeanicus ATCC BAA-2122</name>
    <dbReference type="NCBI Taxonomy" id="796620"/>
    <lineage>
        <taxon>Bacteria</taxon>
        <taxon>Pseudomonadati</taxon>
        <taxon>Pseudomonadota</taxon>
        <taxon>Gammaproteobacteria</taxon>
        <taxon>Vibrionales</taxon>
        <taxon>Vibrionaceae</taxon>
        <taxon>Vibrio</taxon>
    </lineage>
</organism>
<evidence type="ECO:0000313" key="4">
    <source>
        <dbReference type="Proteomes" id="UP000002943"/>
    </source>
</evidence>
<feature type="transmembrane region" description="Helical" evidence="2">
    <location>
        <begin position="20"/>
        <end position="42"/>
    </location>
</feature>
<keyword evidence="4" id="KW-1185">Reference proteome</keyword>
<gene>
    <name evidence="3" type="ORF">VIBC2010_00849</name>
</gene>